<feature type="domain" description="NAD(P)-binding" evidence="1">
    <location>
        <begin position="4"/>
        <end position="318"/>
    </location>
</feature>
<organism evidence="2 3">
    <name type="scientific">Heliomicrobium undosum</name>
    <dbReference type="NCBI Taxonomy" id="121734"/>
    <lineage>
        <taxon>Bacteria</taxon>
        <taxon>Bacillati</taxon>
        <taxon>Bacillota</taxon>
        <taxon>Clostridia</taxon>
        <taxon>Eubacteriales</taxon>
        <taxon>Heliobacteriaceae</taxon>
        <taxon>Heliomicrobium</taxon>
    </lineage>
</organism>
<evidence type="ECO:0000313" key="3">
    <source>
        <dbReference type="Proteomes" id="UP000463470"/>
    </source>
</evidence>
<comment type="caution">
    <text evidence="2">The sequence shown here is derived from an EMBL/GenBank/DDBJ whole genome shotgun (WGS) entry which is preliminary data.</text>
</comment>
<dbReference type="InterPro" id="IPR036291">
    <property type="entry name" value="NAD(P)-bd_dom_sf"/>
</dbReference>
<reference evidence="2 3" key="1">
    <citation type="submission" date="2020-01" db="EMBL/GenBank/DDBJ databases">
        <title>Whole-genome sequence of Heliobacterium undosum DSM 13378.</title>
        <authorList>
            <person name="Kyndt J.A."/>
            <person name="Meyer T.E."/>
        </authorList>
    </citation>
    <scope>NUCLEOTIDE SEQUENCE [LARGE SCALE GENOMIC DNA]</scope>
    <source>
        <strain evidence="2 3">DSM 13378</strain>
    </source>
</reference>
<evidence type="ECO:0000313" key="2">
    <source>
        <dbReference type="EMBL" id="MZP29434.1"/>
    </source>
</evidence>
<dbReference type="Gene3D" id="3.40.50.720">
    <property type="entry name" value="NAD(P)-binding Rossmann-like Domain"/>
    <property type="match status" value="1"/>
</dbReference>
<proteinExistence type="predicted"/>
<dbReference type="AlphaFoldDB" id="A0A845L3L1"/>
<dbReference type="OrthoDB" id="142826at2"/>
<name>A0A845L3L1_9FIRM</name>
<dbReference type="EMBL" id="WXEY01000005">
    <property type="protein sequence ID" value="MZP29434.1"/>
    <property type="molecule type" value="Genomic_DNA"/>
</dbReference>
<dbReference type="InterPro" id="IPR016040">
    <property type="entry name" value="NAD(P)-bd_dom"/>
</dbReference>
<accession>A0A845L3L1</accession>
<keyword evidence="3" id="KW-1185">Reference proteome</keyword>
<dbReference type="PANTHER" id="PTHR43000">
    <property type="entry name" value="DTDP-D-GLUCOSE 4,6-DEHYDRATASE-RELATED"/>
    <property type="match status" value="1"/>
</dbReference>
<sequence length="335" mass="36352">MKILVTGGAGFIGRWVVLQLLKAGHHVWAIDDLSNGNEANLAFTAAELAPLDPAEAMGQLTYRRGDIRDRELLAAWFAEHRFPLCYHLAAEINVQKSIDDPQDTFSRDVAGTFGLLELCRAYDTRFVFMSTCMVYSPAPEAGGIDEAHPVLPASPYAGAKLSGEHLTISYFHAYGLPVTVIRPFNTYGPYQKTNGEGGVVAIFVERALRGQPLHIFGDGTQTRDLLYVEDCARFVIQAGMDAAAVGQLLNAGSGREIPIVDLARLVGAVTGAADGFSVNHVDHPHPQSEIRRLLCDYSRAEALLGWRPLISLEEGIARTAAWLKEAKPELGGGAR</sequence>
<dbReference type="RefSeq" id="WP_161256873.1">
    <property type="nucleotide sequence ID" value="NZ_WXEY01000005.1"/>
</dbReference>
<dbReference type="Pfam" id="PF16363">
    <property type="entry name" value="GDP_Man_Dehyd"/>
    <property type="match status" value="1"/>
</dbReference>
<gene>
    <name evidence="2" type="ORF">GTO91_06915</name>
</gene>
<evidence type="ECO:0000259" key="1">
    <source>
        <dbReference type="Pfam" id="PF16363"/>
    </source>
</evidence>
<protein>
    <submittedName>
        <fullName evidence="2">NAD-dependent epimerase/dehydratase family protein</fullName>
    </submittedName>
</protein>
<dbReference type="SUPFAM" id="SSF51735">
    <property type="entry name" value="NAD(P)-binding Rossmann-fold domains"/>
    <property type="match status" value="1"/>
</dbReference>
<dbReference type="Proteomes" id="UP000463470">
    <property type="component" value="Unassembled WGS sequence"/>
</dbReference>
<dbReference type="Gene3D" id="3.90.25.10">
    <property type="entry name" value="UDP-galactose 4-epimerase, domain 1"/>
    <property type="match status" value="1"/>
</dbReference>